<proteinExistence type="predicted"/>
<accession>A0A645GS56</accession>
<dbReference type="InterPro" id="IPR028082">
    <property type="entry name" value="Peripla_BP_I"/>
</dbReference>
<reference evidence="5" key="1">
    <citation type="submission" date="2019-08" db="EMBL/GenBank/DDBJ databases">
        <authorList>
            <person name="Kucharzyk K."/>
            <person name="Murdoch R.W."/>
            <person name="Higgins S."/>
            <person name="Loffler F."/>
        </authorList>
    </citation>
    <scope>NUCLEOTIDE SEQUENCE</scope>
</reference>
<comment type="caution">
    <text evidence="5">The sequence shown here is derived from an EMBL/GenBank/DDBJ whole genome shotgun (WGS) entry which is preliminary data.</text>
</comment>
<dbReference type="PANTHER" id="PTHR30146">
    <property type="entry name" value="LACI-RELATED TRANSCRIPTIONAL REPRESSOR"/>
    <property type="match status" value="1"/>
</dbReference>
<protein>
    <submittedName>
        <fullName evidence="5">Arabinose metabolism transcriptional repressor</fullName>
    </submittedName>
</protein>
<dbReference type="Gene3D" id="3.40.50.2300">
    <property type="match status" value="2"/>
</dbReference>
<keyword evidence="1" id="KW-0805">Transcription regulation</keyword>
<dbReference type="Pfam" id="PF13377">
    <property type="entry name" value="Peripla_BP_3"/>
    <property type="match status" value="1"/>
</dbReference>
<dbReference type="AlphaFoldDB" id="A0A645GS56"/>
<evidence type="ECO:0000256" key="2">
    <source>
        <dbReference type="ARBA" id="ARBA00023125"/>
    </source>
</evidence>
<gene>
    <name evidence="5" type="primary">araR_7</name>
    <name evidence="5" type="ORF">SDC9_177028</name>
</gene>
<dbReference type="SUPFAM" id="SSF53822">
    <property type="entry name" value="Periplasmic binding protein-like I"/>
    <property type="match status" value="1"/>
</dbReference>
<dbReference type="InterPro" id="IPR046335">
    <property type="entry name" value="LacI/GalR-like_sensor"/>
</dbReference>
<organism evidence="5">
    <name type="scientific">bioreactor metagenome</name>
    <dbReference type="NCBI Taxonomy" id="1076179"/>
    <lineage>
        <taxon>unclassified sequences</taxon>
        <taxon>metagenomes</taxon>
        <taxon>ecological metagenomes</taxon>
    </lineage>
</organism>
<name>A0A645GS56_9ZZZZ</name>
<dbReference type="GO" id="GO:0003700">
    <property type="term" value="F:DNA-binding transcription factor activity"/>
    <property type="evidence" value="ECO:0007669"/>
    <property type="project" value="TreeGrafter"/>
</dbReference>
<evidence type="ECO:0000256" key="3">
    <source>
        <dbReference type="ARBA" id="ARBA00023163"/>
    </source>
</evidence>
<feature type="domain" description="Transcriptional regulator LacI/GalR-like sensor" evidence="4">
    <location>
        <begin position="19"/>
        <end position="117"/>
    </location>
</feature>
<evidence type="ECO:0000256" key="1">
    <source>
        <dbReference type="ARBA" id="ARBA00023015"/>
    </source>
</evidence>
<keyword evidence="2" id="KW-0238">DNA-binding</keyword>
<dbReference type="GO" id="GO:0000976">
    <property type="term" value="F:transcription cis-regulatory region binding"/>
    <property type="evidence" value="ECO:0007669"/>
    <property type="project" value="TreeGrafter"/>
</dbReference>
<sequence>MEEPLIIGCEETLEHDLIDAVAEHGVTAVFGYNDEIAIRCIRALKKHDISVPEQVSVIGFDDSYLATTSDPQLTTISHPKEVMGRHTAQALLRLIRKQVRAPYSEVFRPELVKRNSCARPRT</sequence>
<keyword evidence="3" id="KW-0804">Transcription</keyword>
<evidence type="ECO:0000313" key="5">
    <source>
        <dbReference type="EMBL" id="MPN29575.1"/>
    </source>
</evidence>
<dbReference type="PANTHER" id="PTHR30146:SF109">
    <property type="entry name" value="HTH-TYPE TRANSCRIPTIONAL REGULATOR GALS"/>
    <property type="match status" value="1"/>
</dbReference>
<evidence type="ECO:0000259" key="4">
    <source>
        <dbReference type="Pfam" id="PF13377"/>
    </source>
</evidence>
<dbReference type="EMBL" id="VSSQ01080335">
    <property type="protein sequence ID" value="MPN29575.1"/>
    <property type="molecule type" value="Genomic_DNA"/>
</dbReference>